<dbReference type="Proteomes" id="UP000075615">
    <property type="component" value="Unassembled WGS sequence"/>
</dbReference>
<dbReference type="PROSITE" id="PS51257">
    <property type="entry name" value="PROKAR_LIPOPROTEIN"/>
    <property type="match status" value="1"/>
</dbReference>
<reference evidence="2 3" key="1">
    <citation type="submission" date="2016-01" db="EMBL/GenBank/DDBJ databases">
        <title>Genome sequencing of Roseivirga echinicomitans KMM 6058.</title>
        <authorList>
            <person name="Selvaratnam C."/>
            <person name="Thevarajoo S."/>
            <person name="Goh K.M."/>
            <person name="Ee R."/>
            <person name="Chan K.-G."/>
            <person name="Chong C.S."/>
        </authorList>
    </citation>
    <scope>NUCLEOTIDE SEQUENCE [LARGE SCALE GENOMIC DNA]</scope>
    <source>
        <strain evidence="2 3">KMM 6058</strain>
    </source>
</reference>
<comment type="caution">
    <text evidence="2">The sequence shown here is derived from an EMBL/GenBank/DDBJ whole genome shotgun (WGS) entry which is preliminary data.</text>
</comment>
<evidence type="ECO:0000313" key="2">
    <source>
        <dbReference type="EMBL" id="KYG83853.1"/>
    </source>
</evidence>
<accession>A0A150XYN8</accession>
<proteinExistence type="predicted"/>
<dbReference type="Pfam" id="PF15869">
    <property type="entry name" value="TolB_like"/>
    <property type="match status" value="1"/>
</dbReference>
<evidence type="ECO:0000313" key="3">
    <source>
        <dbReference type="Proteomes" id="UP000075615"/>
    </source>
</evidence>
<organism evidence="2 3">
    <name type="scientific">Roseivirga echinicomitans</name>
    <dbReference type="NCBI Taxonomy" id="296218"/>
    <lineage>
        <taxon>Bacteria</taxon>
        <taxon>Pseudomonadati</taxon>
        <taxon>Bacteroidota</taxon>
        <taxon>Cytophagia</taxon>
        <taxon>Cytophagales</taxon>
        <taxon>Roseivirgaceae</taxon>
        <taxon>Roseivirga</taxon>
    </lineage>
</organism>
<evidence type="ECO:0000256" key="1">
    <source>
        <dbReference type="SAM" id="SignalP"/>
    </source>
</evidence>
<dbReference type="STRING" id="296218.AWN68_03360"/>
<dbReference type="OrthoDB" id="828031at2"/>
<gene>
    <name evidence="2" type="ORF">AWN68_03360</name>
</gene>
<protein>
    <recommendedName>
        <fullName evidence="4">6-bladed beta-propeller</fullName>
    </recommendedName>
</protein>
<dbReference type="SUPFAM" id="SSF63825">
    <property type="entry name" value="YWTD domain"/>
    <property type="match status" value="1"/>
</dbReference>
<dbReference type="EMBL" id="LRDB01000001">
    <property type="protein sequence ID" value="KYG83853.1"/>
    <property type="molecule type" value="Genomic_DNA"/>
</dbReference>
<name>A0A150XYN8_9BACT</name>
<feature type="chain" id="PRO_5007575300" description="6-bladed beta-propeller" evidence="1">
    <location>
        <begin position="27"/>
        <end position="349"/>
    </location>
</feature>
<sequence>MSLKLKTCICLLLFIFASCGSPGSDASNQDIIVKEFPKTATISGTPAKDIEITTRWANLVVVDTFLVIQKRESPFIKIYSTNSHQLLAEFGTQGSGPNEFEMPNLLKQISYDEENDSPVVTLYDIATRRTSKINVLKVIEGKNDAITQERIPEINDILVLLFYKDDSLLLARPETGGRFVIYNYSNSRVVHTPFVPELQVPVSDYAKSLIYSSFVALNKKKRKFVAAPTFLNELNFFDLQGNYINSTIISPREKLLPPPEKEIFPSGMERYFSSLEAVENKIYTSKRGIDEGKIQVFDWDGNPLEQYTLDHNGRIGSFAYDNIHKQFYVFFPNEEPYNIYTYPLNPDKP</sequence>
<keyword evidence="1" id="KW-0732">Signal</keyword>
<keyword evidence="3" id="KW-1185">Reference proteome</keyword>
<evidence type="ECO:0008006" key="4">
    <source>
        <dbReference type="Google" id="ProtNLM"/>
    </source>
</evidence>
<dbReference type="RefSeq" id="WP_068411350.1">
    <property type="nucleotide sequence ID" value="NZ_LRDB01000001.1"/>
</dbReference>
<feature type="signal peptide" evidence="1">
    <location>
        <begin position="1"/>
        <end position="26"/>
    </location>
</feature>
<dbReference type="AlphaFoldDB" id="A0A150XYN8"/>